<evidence type="ECO:0000256" key="2">
    <source>
        <dbReference type="ARBA" id="ARBA00023295"/>
    </source>
</evidence>
<dbReference type="Gene3D" id="3.90.245.10">
    <property type="entry name" value="Ribonucleoside hydrolase-like"/>
    <property type="match status" value="1"/>
</dbReference>
<dbReference type="InterPro" id="IPR023186">
    <property type="entry name" value="IUNH"/>
</dbReference>
<sequence length="315" mass="32430">MIDLLHDCDPGNDDAVGILAALGHPAVNLVAVTTGAGHLAFDRTAENAAITVAAARPRTVPVSRGAEGPLLRERMIARILDFESGLDSDRPDLDRVALDPLHSVDQIAAAARAHPGLTIVMTGPFTNLALALRRHPQVKDGIGRIVTLGGAWGLGTKTAAAEWNILCDPEAAAIVYGSGIPVTMVPVDASATVPIDDPLVARVAALPGPAAALAAELLASLRTTHRPGVFAPAEMPLHDPCAILAAADPALVTTVPARVDIETTSGLNYGRTVVDFAGRTDRPNNCDVVIAFDVAATQDALVGAIAALSRLQQGA</sequence>
<accession>A0ABU0M2I3</accession>
<name>A0ABU0M2I3_9HYPH</name>
<organism evidence="4 5">
    <name type="scientific">Kaistia geumhonensis</name>
    <dbReference type="NCBI Taxonomy" id="410839"/>
    <lineage>
        <taxon>Bacteria</taxon>
        <taxon>Pseudomonadati</taxon>
        <taxon>Pseudomonadota</taxon>
        <taxon>Alphaproteobacteria</taxon>
        <taxon>Hyphomicrobiales</taxon>
        <taxon>Kaistiaceae</taxon>
        <taxon>Kaistia</taxon>
    </lineage>
</organism>
<dbReference type="RefSeq" id="WP_266281317.1">
    <property type="nucleotide sequence ID" value="NZ_JAPKNF010000001.1"/>
</dbReference>
<reference evidence="4 5" key="1">
    <citation type="submission" date="2023-07" db="EMBL/GenBank/DDBJ databases">
        <title>Genomic Encyclopedia of Type Strains, Phase IV (KMG-IV): sequencing the most valuable type-strain genomes for metagenomic binning, comparative biology and taxonomic classification.</title>
        <authorList>
            <person name="Goeker M."/>
        </authorList>
    </citation>
    <scope>NUCLEOTIDE SEQUENCE [LARGE SCALE GENOMIC DNA]</scope>
    <source>
        <strain evidence="4 5">B1-1</strain>
    </source>
</reference>
<evidence type="ECO:0000256" key="1">
    <source>
        <dbReference type="ARBA" id="ARBA00022801"/>
    </source>
</evidence>
<gene>
    <name evidence="4" type="ORF">QO015_000780</name>
</gene>
<dbReference type="InterPro" id="IPR036452">
    <property type="entry name" value="Ribo_hydro-like"/>
</dbReference>
<evidence type="ECO:0000313" key="4">
    <source>
        <dbReference type="EMBL" id="MDQ0515167.1"/>
    </source>
</evidence>
<keyword evidence="2" id="KW-0326">Glycosidase</keyword>
<comment type="caution">
    <text evidence="4">The sequence shown here is derived from an EMBL/GenBank/DDBJ whole genome shotgun (WGS) entry which is preliminary data.</text>
</comment>
<feature type="domain" description="Inosine/uridine-preferring nucleoside hydrolase" evidence="3">
    <location>
        <begin position="5"/>
        <end position="297"/>
    </location>
</feature>
<dbReference type="InterPro" id="IPR001910">
    <property type="entry name" value="Inosine/uridine_hydrolase_dom"/>
</dbReference>
<dbReference type="SUPFAM" id="SSF53590">
    <property type="entry name" value="Nucleoside hydrolase"/>
    <property type="match status" value="1"/>
</dbReference>
<evidence type="ECO:0000313" key="5">
    <source>
        <dbReference type="Proteomes" id="UP001223743"/>
    </source>
</evidence>
<evidence type="ECO:0000259" key="3">
    <source>
        <dbReference type="Pfam" id="PF01156"/>
    </source>
</evidence>
<dbReference type="Proteomes" id="UP001223743">
    <property type="component" value="Unassembled WGS sequence"/>
</dbReference>
<keyword evidence="5" id="KW-1185">Reference proteome</keyword>
<dbReference type="Pfam" id="PF01156">
    <property type="entry name" value="IU_nuc_hydro"/>
    <property type="match status" value="1"/>
</dbReference>
<proteinExistence type="predicted"/>
<dbReference type="EMBL" id="JAUSWJ010000001">
    <property type="protein sequence ID" value="MDQ0515167.1"/>
    <property type="molecule type" value="Genomic_DNA"/>
</dbReference>
<dbReference type="PANTHER" id="PTHR12304:SF4">
    <property type="entry name" value="URIDINE NUCLEOSIDASE"/>
    <property type="match status" value="1"/>
</dbReference>
<dbReference type="PANTHER" id="PTHR12304">
    <property type="entry name" value="INOSINE-URIDINE PREFERRING NUCLEOSIDE HYDROLASE"/>
    <property type="match status" value="1"/>
</dbReference>
<keyword evidence="1" id="KW-0378">Hydrolase</keyword>
<protein>
    <submittedName>
        <fullName evidence="4">Inosine-uridine nucleoside N-ribohydrolase</fullName>
    </submittedName>
</protein>